<accession>A0A7S3NJV5</accession>
<protein>
    <submittedName>
        <fullName evidence="2">Uncharacterized protein</fullName>
    </submittedName>
</protein>
<dbReference type="EMBL" id="HBIJ01008197">
    <property type="protein sequence ID" value="CAE0365041.1"/>
    <property type="molecule type" value="Transcribed_RNA"/>
</dbReference>
<proteinExistence type="predicted"/>
<name>A0A7S3NJV5_9STRA</name>
<gene>
    <name evidence="2" type="ORF">ALAG00032_LOCUS5783</name>
</gene>
<organism evidence="2">
    <name type="scientific">Aureoumbra lagunensis</name>
    <dbReference type="NCBI Taxonomy" id="44058"/>
    <lineage>
        <taxon>Eukaryota</taxon>
        <taxon>Sar</taxon>
        <taxon>Stramenopiles</taxon>
        <taxon>Ochrophyta</taxon>
        <taxon>Pelagophyceae</taxon>
        <taxon>Pelagomonadales</taxon>
        <taxon>Aureoumbra</taxon>
    </lineage>
</organism>
<dbReference type="AlphaFoldDB" id="A0A7S3NJV5"/>
<evidence type="ECO:0000313" key="2">
    <source>
        <dbReference type="EMBL" id="CAE0365041.1"/>
    </source>
</evidence>
<feature type="region of interest" description="Disordered" evidence="1">
    <location>
        <begin position="100"/>
        <end position="123"/>
    </location>
</feature>
<sequence length="440" mass="50321">MEEEKVTLDSLPCLGVVVDNLDARSLGRMRMCNQHCLEVIAMQEAQIAIERGMRRSVVAENSSLLLTELLRMEAAIVWESFETCEWEKRWENESLILSQAKATASEEPEEDEETKYNNSAPLDGLMSTPNLDSSLIKDIQKLRRGTKFCTVKSSQDGAINVAGGDEVNFSGIRLRLDQPHRPRKVSFRYQLLKGSSRRGFCNIFFSRHYQPYLPCRLFTSASPDVFSFLIPLCRQGCTQLWLPGMNHNDGVLGPTVDDDKWHSVEIRFGWGQSELLYHIMIDDEEITEGIWGTKLPVSFDAIRHIYIFNWLSQHAASSIYMTQPLSDDENSYHMSDNDENPECKISDLIIEEHIPLNTLSALDHFINGTFCLIFSSENELLYHLKRTYNFSPGDSDPRERFPYFHSNVIDLINDLINFDSNLIDRITDLDEEVGTDADSP</sequence>
<reference evidence="2" key="1">
    <citation type="submission" date="2021-01" db="EMBL/GenBank/DDBJ databases">
        <authorList>
            <person name="Corre E."/>
            <person name="Pelletier E."/>
            <person name="Niang G."/>
            <person name="Scheremetjew M."/>
            <person name="Finn R."/>
            <person name="Kale V."/>
            <person name="Holt S."/>
            <person name="Cochrane G."/>
            <person name="Meng A."/>
            <person name="Brown T."/>
            <person name="Cohen L."/>
        </authorList>
    </citation>
    <scope>NUCLEOTIDE SEQUENCE</scope>
    <source>
        <strain evidence="2">CCMP1510</strain>
    </source>
</reference>
<evidence type="ECO:0000256" key="1">
    <source>
        <dbReference type="SAM" id="MobiDB-lite"/>
    </source>
</evidence>